<dbReference type="PANTHER" id="PTHR14224">
    <property type="entry name" value="SIMILAR TO PREFERENTIALLY EXPRESSED ANTIGEN IN MELANOMA-LIKE 3"/>
    <property type="match status" value="1"/>
</dbReference>
<keyword evidence="5" id="KW-0433">Leucine-rich repeat</keyword>
<dbReference type="Gene3D" id="3.80.10.10">
    <property type="entry name" value="Ribonuclease Inhibitor"/>
    <property type="match status" value="1"/>
</dbReference>
<evidence type="ECO:0000256" key="8">
    <source>
        <dbReference type="SAM" id="Phobius"/>
    </source>
</evidence>
<dbReference type="AlphaFoldDB" id="A0A670I6K0"/>
<dbReference type="Proteomes" id="UP000472272">
    <property type="component" value="Chromosome 7"/>
</dbReference>
<gene>
    <name evidence="9" type="primary">LRRC14</name>
</gene>
<feature type="compositionally biased region" description="Basic residues" evidence="7">
    <location>
        <begin position="188"/>
        <end position="199"/>
    </location>
</feature>
<evidence type="ECO:0000256" key="4">
    <source>
        <dbReference type="ARBA" id="ARBA00022490"/>
    </source>
</evidence>
<proteinExistence type="inferred from homology"/>
<keyword evidence="10" id="KW-1185">Reference proteome</keyword>
<keyword evidence="8" id="KW-1133">Transmembrane helix</keyword>
<dbReference type="PANTHER" id="PTHR14224:SF9">
    <property type="entry name" value="LEUCINE-RICH REPEAT-CONTAINING PROTEIN 14"/>
    <property type="match status" value="1"/>
</dbReference>
<dbReference type="Pfam" id="PF13516">
    <property type="entry name" value="LRR_6"/>
    <property type="match status" value="1"/>
</dbReference>
<organism evidence="9 10">
    <name type="scientific">Podarcis muralis</name>
    <name type="common">Wall lizard</name>
    <name type="synonym">Lacerta muralis</name>
    <dbReference type="NCBI Taxonomy" id="64176"/>
    <lineage>
        <taxon>Eukaryota</taxon>
        <taxon>Metazoa</taxon>
        <taxon>Chordata</taxon>
        <taxon>Craniata</taxon>
        <taxon>Vertebrata</taxon>
        <taxon>Euteleostomi</taxon>
        <taxon>Lepidosauria</taxon>
        <taxon>Squamata</taxon>
        <taxon>Bifurcata</taxon>
        <taxon>Unidentata</taxon>
        <taxon>Episquamata</taxon>
        <taxon>Laterata</taxon>
        <taxon>Lacertibaenia</taxon>
        <taxon>Lacertidae</taxon>
        <taxon>Podarcis</taxon>
    </lineage>
</organism>
<evidence type="ECO:0000313" key="10">
    <source>
        <dbReference type="Proteomes" id="UP000472272"/>
    </source>
</evidence>
<evidence type="ECO:0000256" key="6">
    <source>
        <dbReference type="ARBA" id="ARBA00022737"/>
    </source>
</evidence>
<comment type="similarity">
    <text evidence="2">Belongs to the PRAME family. LRRC14 subfamily.</text>
</comment>
<comment type="subcellular location">
    <subcellularLocation>
        <location evidence="1">Cytoplasm</location>
    </subcellularLocation>
</comment>
<keyword evidence="4" id="KW-0963">Cytoplasm</keyword>
<reference evidence="9 10" key="1">
    <citation type="journal article" date="2019" name="Proc. Natl. Acad. Sci. U.S.A.">
        <title>Regulatory changes in pterin and carotenoid genes underlie balanced color polymorphisms in the wall lizard.</title>
        <authorList>
            <person name="Andrade P."/>
            <person name="Pinho C."/>
            <person name="Perez I de Lanuza G."/>
            <person name="Afonso S."/>
            <person name="Brejcha J."/>
            <person name="Rubin C.J."/>
            <person name="Wallerman O."/>
            <person name="Pereira P."/>
            <person name="Sabatino S.J."/>
            <person name="Bellati A."/>
            <person name="Pellitteri-Rosa D."/>
            <person name="Bosakova Z."/>
            <person name="Bunikis I."/>
            <person name="Carretero M.A."/>
            <person name="Feiner N."/>
            <person name="Marsik P."/>
            <person name="Pauperio F."/>
            <person name="Salvi D."/>
            <person name="Soler L."/>
            <person name="While G.M."/>
            <person name="Uller T."/>
            <person name="Font E."/>
            <person name="Andersson L."/>
            <person name="Carneiro M."/>
        </authorList>
    </citation>
    <scope>NUCLEOTIDE SEQUENCE</scope>
</reference>
<evidence type="ECO:0000256" key="5">
    <source>
        <dbReference type="ARBA" id="ARBA00022614"/>
    </source>
</evidence>
<dbReference type="GO" id="GO:0005737">
    <property type="term" value="C:cytoplasm"/>
    <property type="evidence" value="ECO:0007669"/>
    <property type="project" value="UniProtKB-SubCell"/>
</dbReference>
<protein>
    <recommendedName>
        <fullName evidence="3">Leucine-rich repeat-containing protein 14</fullName>
    </recommendedName>
</protein>
<dbReference type="InterPro" id="IPR032675">
    <property type="entry name" value="LRR_dom_sf"/>
</dbReference>
<evidence type="ECO:0000256" key="2">
    <source>
        <dbReference type="ARBA" id="ARBA00009552"/>
    </source>
</evidence>
<reference evidence="9" key="3">
    <citation type="submission" date="2025-09" db="UniProtKB">
        <authorList>
            <consortium name="Ensembl"/>
        </authorList>
    </citation>
    <scope>IDENTIFICATION</scope>
</reference>
<dbReference type="FunFam" id="3.80.10.10:FF:000119">
    <property type="entry name" value="Leucine-rich repeat-containing 14 isoform b"/>
    <property type="match status" value="1"/>
</dbReference>
<sequence>MRDTQNIAIPHKYPVNVLIGRTAILSSAFWLAVCSVAAMNSLVFLCSQKVVADFDSLQDALGFLPKELYPVLFKAAFMDKRTLSLQLLVNTWPFPVLSFQKLLRKCQHCERALIREKPNKYCIQMVISGVVTYLIKLLENRRPQQRLQILDMTGLQDEGQGPESMSLWSRTVTLAKACLDISKQQGKWTRRTSKRRKSPYSKPPGPPALPPVSVDVWVDLFVNSTSYGVLKDALQINSYNALRLRCRDFRAEELSIASTVGLLEFLDPVGVRQVDLRFNNLGLSGLRVVLPHLTKFTNLASLKLPYSNVDVRRLTVGMEGSLQYFANQLSRLRCLKELNLGSSRLSGKLRLLLGDLQSPLESLELAFCYLLPNDLAYLSQSLHTPALKKLDLSGNNLSDCLLQPFQGLLMEAAPTLLHLDIMECRMMDTHLNVLLPAICRCSRLRYLGVFGNPISAKGLKNLLHKTVGLLDLKLVIYPYPVDCYGDDLPNELQQMLWVGAFEMIWSLSRLDRSGKFVNPEPGIRPKYCKGRRKGR</sequence>
<keyword evidence="8" id="KW-0812">Transmembrane</keyword>
<name>A0A670I6K0_PODMU</name>
<dbReference type="GeneTree" id="ENSGT01030000234531"/>
<dbReference type="InterPro" id="IPR001611">
    <property type="entry name" value="Leu-rich_rpt"/>
</dbReference>
<accession>A0A670I6K0</accession>
<evidence type="ECO:0000256" key="7">
    <source>
        <dbReference type="SAM" id="MobiDB-lite"/>
    </source>
</evidence>
<dbReference type="GO" id="GO:0034122">
    <property type="term" value="P:negative regulation of toll-like receptor signaling pathway"/>
    <property type="evidence" value="ECO:0007669"/>
    <property type="project" value="Ensembl"/>
</dbReference>
<keyword evidence="8" id="KW-0472">Membrane</keyword>
<dbReference type="InterPro" id="IPR050694">
    <property type="entry name" value="LRRC14/PRAME"/>
</dbReference>
<evidence type="ECO:0000256" key="3">
    <source>
        <dbReference type="ARBA" id="ARBA00014228"/>
    </source>
</evidence>
<dbReference type="Ensembl" id="ENSPMRT00000007882.1">
    <property type="protein sequence ID" value="ENSPMRP00000007365.1"/>
    <property type="gene ID" value="ENSPMRG00000004985.1"/>
</dbReference>
<keyword evidence="6" id="KW-0677">Repeat</keyword>
<feature type="transmembrane region" description="Helical" evidence="8">
    <location>
        <begin position="23"/>
        <end position="46"/>
    </location>
</feature>
<evidence type="ECO:0000256" key="1">
    <source>
        <dbReference type="ARBA" id="ARBA00004496"/>
    </source>
</evidence>
<evidence type="ECO:0000313" key="9">
    <source>
        <dbReference type="Ensembl" id="ENSPMRP00000007365.1"/>
    </source>
</evidence>
<reference evidence="9" key="2">
    <citation type="submission" date="2025-08" db="UniProtKB">
        <authorList>
            <consortium name="Ensembl"/>
        </authorList>
    </citation>
    <scope>IDENTIFICATION</scope>
</reference>
<feature type="region of interest" description="Disordered" evidence="7">
    <location>
        <begin position="185"/>
        <end position="207"/>
    </location>
</feature>
<dbReference type="SUPFAM" id="SSF52047">
    <property type="entry name" value="RNI-like"/>
    <property type="match status" value="1"/>
</dbReference>
<dbReference type="OMA" id="GGCWALK"/>
<dbReference type="GO" id="GO:0019900">
    <property type="term" value="F:kinase binding"/>
    <property type="evidence" value="ECO:0007669"/>
    <property type="project" value="Ensembl"/>
</dbReference>